<feature type="region of interest" description="Disordered" evidence="1">
    <location>
        <begin position="48"/>
        <end position="79"/>
    </location>
</feature>
<reference evidence="2" key="1">
    <citation type="submission" date="2020-10" db="EMBL/GenBank/DDBJ databases">
        <authorList>
            <person name="Gilroy R."/>
        </authorList>
    </citation>
    <scope>NUCLEOTIDE SEQUENCE</scope>
    <source>
        <strain evidence="2">ChiSjej2B20-13462</strain>
    </source>
</reference>
<dbReference type="AlphaFoldDB" id="A0A9D1CQK7"/>
<dbReference type="Proteomes" id="UP000886874">
    <property type="component" value="Unassembled WGS sequence"/>
</dbReference>
<comment type="caution">
    <text evidence="2">The sequence shown here is derived from an EMBL/GenBank/DDBJ whole genome shotgun (WGS) entry which is preliminary data.</text>
</comment>
<sequence length="205" mass="22259">MTALWILLGLLALAALALLAPVKLELFYDAEGFSTAAHLGPFRLPFPGGEAEAKPAKTRRTKPAGAGSRRQTGASTGSSDWKRLLRAHWRQALEALGDLLRRPRLSRLELTVVAGGDDPPACALAYGRCWAAVGSALPLIRSVFRVGSEQVRITCNDQLKKTAVQGRAVFTLRVYELLQALLVLAKLVQRLRNSPQTTKKAVQQP</sequence>
<dbReference type="EMBL" id="DVFN01000138">
    <property type="protein sequence ID" value="HIQ70564.1"/>
    <property type="molecule type" value="Genomic_DNA"/>
</dbReference>
<protein>
    <recommendedName>
        <fullName evidence="4">DUF2953 domain-containing protein</fullName>
    </recommendedName>
</protein>
<accession>A0A9D1CQK7</accession>
<reference evidence="2" key="2">
    <citation type="journal article" date="2021" name="PeerJ">
        <title>Extensive microbial diversity within the chicken gut microbiome revealed by metagenomics and culture.</title>
        <authorList>
            <person name="Gilroy R."/>
            <person name="Ravi A."/>
            <person name="Getino M."/>
            <person name="Pursley I."/>
            <person name="Horton D.L."/>
            <person name="Alikhan N.F."/>
            <person name="Baker D."/>
            <person name="Gharbi K."/>
            <person name="Hall N."/>
            <person name="Watson M."/>
            <person name="Adriaenssens E.M."/>
            <person name="Foster-Nyarko E."/>
            <person name="Jarju S."/>
            <person name="Secka A."/>
            <person name="Antonio M."/>
            <person name="Oren A."/>
            <person name="Chaudhuri R.R."/>
            <person name="La Ragione R."/>
            <person name="Hildebrand F."/>
            <person name="Pallen M.J."/>
        </authorList>
    </citation>
    <scope>NUCLEOTIDE SEQUENCE</scope>
    <source>
        <strain evidence="2">ChiSjej2B20-13462</strain>
    </source>
</reference>
<evidence type="ECO:0000256" key="1">
    <source>
        <dbReference type="SAM" id="MobiDB-lite"/>
    </source>
</evidence>
<feature type="compositionally biased region" description="Polar residues" evidence="1">
    <location>
        <begin position="69"/>
        <end position="79"/>
    </location>
</feature>
<organism evidence="2 3">
    <name type="scientific">Candidatus Avoscillospira stercorigallinarum</name>
    <dbReference type="NCBI Taxonomy" id="2840708"/>
    <lineage>
        <taxon>Bacteria</taxon>
        <taxon>Bacillati</taxon>
        <taxon>Bacillota</taxon>
        <taxon>Clostridia</taxon>
        <taxon>Eubacteriales</taxon>
        <taxon>Oscillospiraceae</taxon>
        <taxon>Oscillospiraceae incertae sedis</taxon>
        <taxon>Candidatus Avoscillospira</taxon>
    </lineage>
</organism>
<gene>
    <name evidence="2" type="ORF">IAA67_09585</name>
</gene>
<evidence type="ECO:0000313" key="2">
    <source>
        <dbReference type="EMBL" id="HIQ70564.1"/>
    </source>
</evidence>
<proteinExistence type="predicted"/>
<evidence type="ECO:0008006" key="4">
    <source>
        <dbReference type="Google" id="ProtNLM"/>
    </source>
</evidence>
<evidence type="ECO:0000313" key="3">
    <source>
        <dbReference type="Proteomes" id="UP000886874"/>
    </source>
</evidence>
<name>A0A9D1CQK7_9FIRM</name>